<gene>
    <name evidence="1" type="ORF">HMPREF0620_0168</name>
</gene>
<dbReference type="Proteomes" id="UP000004946">
    <property type="component" value="Chromosome"/>
</dbReference>
<accession>E6JZE8</accession>
<dbReference type="AlphaFoldDB" id="E6JZE8"/>
<comment type="caution">
    <text evidence="1">The sequence shown here is derived from an EMBL/GenBank/DDBJ whole genome shotgun (WGS) entry which is preliminary data.</text>
</comment>
<proteinExistence type="predicted"/>
<dbReference type="HOGENOM" id="CLU_2651155_0_0_11"/>
<organism evidence="1 2">
    <name type="scientific">Parascardovia denticolens DSM 10105 = JCM 12538</name>
    <dbReference type="NCBI Taxonomy" id="864564"/>
    <lineage>
        <taxon>Bacteria</taxon>
        <taxon>Bacillati</taxon>
        <taxon>Actinomycetota</taxon>
        <taxon>Actinomycetes</taxon>
        <taxon>Bifidobacteriales</taxon>
        <taxon>Bifidobacteriaceae</taxon>
        <taxon>Parascardovia</taxon>
    </lineage>
</organism>
<protein>
    <submittedName>
        <fullName evidence="1">Uncharacterized protein</fullName>
    </submittedName>
</protein>
<reference evidence="1 2" key="1">
    <citation type="submission" date="2010-12" db="EMBL/GenBank/DDBJ databases">
        <authorList>
            <person name="Muzny D."/>
            <person name="Qin X."/>
            <person name="Buhay C."/>
            <person name="Dugan-Rocha S."/>
            <person name="Ding Y."/>
            <person name="Chen G."/>
            <person name="Hawes A."/>
            <person name="Holder M."/>
            <person name="Jhangiani S."/>
            <person name="Johnson A."/>
            <person name="Khan Z."/>
            <person name="Li Z."/>
            <person name="Liu W."/>
            <person name="Liu X."/>
            <person name="Perez L."/>
            <person name="Shen H."/>
            <person name="Wang Q."/>
            <person name="Watt J."/>
            <person name="Xi L."/>
            <person name="Xin Y."/>
            <person name="Zhou J."/>
            <person name="Deng J."/>
            <person name="Jiang H."/>
            <person name="Liu Y."/>
            <person name="Qu J."/>
            <person name="Song X.-Z."/>
            <person name="Zhang L."/>
            <person name="Villasana D."/>
            <person name="Johnson A."/>
            <person name="Liu J."/>
            <person name="Liyanage D."/>
            <person name="Lorensuhewa L."/>
            <person name="Robinson T."/>
            <person name="Song A."/>
            <person name="Song B.-B."/>
            <person name="Dinh H."/>
            <person name="Thornton R."/>
            <person name="Coyle M."/>
            <person name="Francisco L."/>
            <person name="Jackson L."/>
            <person name="Javaid M."/>
            <person name="Korchina V."/>
            <person name="Kovar C."/>
            <person name="Mata R."/>
            <person name="Mathew T."/>
            <person name="Ngo R."/>
            <person name="Nguyen L."/>
            <person name="Nguyen N."/>
            <person name="Okwuonu G."/>
            <person name="Ongeri F."/>
            <person name="Pham C."/>
            <person name="Simmons D."/>
            <person name="Wilczek-Boney K."/>
            <person name="Hale W."/>
            <person name="Jakkamsetti A."/>
            <person name="Pham P."/>
            <person name="Ruth R."/>
            <person name="San Lucas F."/>
            <person name="Warren J."/>
            <person name="Zhang J."/>
            <person name="Zhao Z."/>
            <person name="Zhou C."/>
            <person name="Zhu D."/>
            <person name="Lee S."/>
            <person name="Bess C."/>
            <person name="Blankenburg K."/>
            <person name="Forbes L."/>
            <person name="Fu Q."/>
            <person name="Gubbala S."/>
            <person name="Hirani K."/>
            <person name="Jayaseelan J.C."/>
            <person name="Lara F."/>
            <person name="Munidasa M."/>
            <person name="Palculict T."/>
            <person name="Patil S."/>
            <person name="Pu L.-L."/>
            <person name="Saada N."/>
            <person name="Tang L."/>
            <person name="Weissenberger G."/>
            <person name="Zhu Y."/>
            <person name="Hemphill L."/>
            <person name="Shang Y."/>
            <person name="Youmans B."/>
            <person name="Ayvaz T."/>
            <person name="Ross M."/>
            <person name="Santibanez J."/>
            <person name="Aqrawi P."/>
            <person name="Gross S."/>
            <person name="Joshi V."/>
            <person name="Fowler G."/>
            <person name="Nazareth L."/>
            <person name="Reid J."/>
            <person name="Worley K."/>
            <person name="Petrosino J."/>
            <person name="Highlander S."/>
            <person name="Gibbs R."/>
        </authorList>
    </citation>
    <scope>NUCLEOTIDE SEQUENCE [LARGE SCALE GENOMIC DNA]</scope>
    <source>
        <strain evidence="1 2">DSM 10105</strain>
    </source>
</reference>
<evidence type="ECO:0000313" key="1">
    <source>
        <dbReference type="EMBL" id="EFT83163.1"/>
    </source>
</evidence>
<name>E6JZE8_PARDN</name>
<dbReference type="EMBL" id="AEON01000001">
    <property type="protein sequence ID" value="EFT83163.1"/>
    <property type="molecule type" value="Genomic_DNA"/>
</dbReference>
<evidence type="ECO:0000313" key="2">
    <source>
        <dbReference type="Proteomes" id="UP000004946"/>
    </source>
</evidence>
<keyword evidence="2" id="KW-1185">Reference proteome</keyword>
<sequence length="76" mass="9248">MKRRRGHAADVILDDRHRWKQRPRGAERREPPLMMMAIFRRQRRNVQIVCWYEYQFEKVLVVLFVSALPHEGSLSE</sequence>